<keyword evidence="2" id="KW-1185">Reference proteome</keyword>
<sequence>MLGGGGFFGIVLTPRNVAVLEAALEFGAAVSLDFGVASGSVSVMAGIYFRLEADTGECRITGYFRARGEVDVLGIVSASIELCLDLSYESAGGTVYGRARITISVHIGFWSQSVTLECEKRFAGSGPPPQPLAAGSPEPVRPPTFAEMMAPYPDPVTGLRRDPVDEYCTAFASVR</sequence>
<protein>
    <submittedName>
        <fullName evidence="1">Uncharacterized protein</fullName>
    </submittedName>
</protein>
<evidence type="ECO:0000313" key="1">
    <source>
        <dbReference type="EMBL" id="GAA2929979.1"/>
    </source>
</evidence>
<reference evidence="1 2" key="1">
    <citation type="journal article" date="2019" name="Int. J. Syst. Evol. Microbiol.">
        <title>The Global Catalogue of Microorganisms (GCM) 10K type strain sequencing project: providing services to taxonomists for standard genome sequencing and annotation.</title>
        <authorList>
            <consortium name="The Broad Institute Genomics Platform"/>
            <consortium name="The Broad Institute Genome Sequencing Center for Infectious Disease"/>
            <person name="Wu L."/>
            <person name="Ma J."/>
        </authorList>
    </citation>
    <scope>NUCLEOTIDE SEQUENCE [LARGE SCALE GENOMIC DNA]</scope>
    <source>
        <strain evidence="1 2">JCM 4087</strain>
    </source>
</reference>
<accession>A0ABN3WZG6</accession>
<organism evidence="1 2">
    <name type="scientific">Streptomyces thioluteus</name>
    <dbReference type="NCBI Taxonomy" id="66431"/>
    <lineage>
        <taxon>Bacteria</taxon>
        <taxon>Bacillati</taxon>
        <taxon>Actinomycetota</taxon>
        <taxon>Actinomycetes</taxon>
        <taxon>Kitasatosporales</taxon>
        <taxon>Streptomycetaceae</taxon>
        <taxon>Streptomyces</taxon>
    </lineage>
</organism>
<comment type="caution">
    <text evidence="1">The sequence shown here is derived from an EMBL/GenBank/DDBJ whole genome shotgun (WGS) entry which is preliminary data.</text>
</comment>
<dbReference type="Proteomes" id="UP001501102">
    <property type="component" value="Unassembled WGS sequence"/>
</dbReference>
<evidence type="ECO:0000313" key="2">
    <source>
        <dbReference type="Proteomes" id="UP001501102"/>
    </source>
</evidence>
<name>A0ABN3WZG6_STRTU</name>
<proteinExistence type="predicted"/>
<gene>
    <name evidence="1" type="ORF">GCM10020221_27220</name>
</gene>
<dbReference type="EMBL" id="BAAAXZ010000104">
    <property type="protein sequence ID" value="GAA2929979.1"/>
    <property type="molecule type" value="Genomic_DNA"/>
</dbReference>